<protein>
    <submittedName>
        <fullName evidence="2">Uncharacterized protein</fullName>
    </submittedName>
</protein>
<dbReference type="Proteomes" id="UP000000739">
    <property type="component" value="Chromosome"/>
</dbReference>
<evidence type="ECO:0000313" key="2">
    <source>
        <dbReference type="EMBL" id="ACL06081.1"/>
    </source>
</evidence>
<reference evidence="2 3" key="1">
    <citation type="journal article" date="2012" name="Environ. Microbiol.">
        <title>The genome sequence of Desulfatibacillum alkenivorans AK-01: a blueprint for anaerobic alkane oxidation.</title>
        <authorList>
            <person name="Callaghan A.V."/>
            <person name="Morris B.E."/>
            <person name="Pereira I.A."/>
            <person name="McInerney M.J."/>
            <person name="Austin R.N."/>
            <person name="Groves J.T."/>
            <person name="Kukor J.J."/>
            <person name="Suflita J.M."/>
            <person name="Young L.Y."/>
            <person name="Zylstra G.J."/>
            <person name="Wawrik B."/>
        </authorList>
    </citation>
    <scope>NUCLEOTIDE SEQUENCE [LARGE SCALE GENOMIC DNA]</scope>
    <source>
        <strain evidence="2 3">AK-01</strain>
    </source>
</reference>
<sequence length="146" mass="15985">MEQVTVVTKNNWICKIRDRLKDQQGAYLIEVLIAMCILSVGVLAAGSMQANSISTNTFISIQGEAMALARSTLEIVVGAEFDSLDTLPPSRTVLTQNGREMTINIDVEHFTADLTNVKVSVVYDNRGTTRTMTLETTRSSAEKRSG</sequence>
<gene>
    <name evidence="2" type="ordered locus">Dalk_4402</name>
</gene>
<dbReference type="HOGENOM" id="CLU_1774354_0_0_7"/>
<evidence type="ECO:0000256" key="1">
    <source>
        <dbReference type="SAM" id="Phobius"/>
    </source>
</evidence>
<dbReference type="eggNOG" id="COG4967">
    <property type="taxonomic scope" value="Bacteria"/>
</dbReference>
<organism evidence="2 3">
    <name type="scientific">Desulfatibacillum aliphaticivorans</name>
    <dbReference type="NCBI Taxonomy" id="218208"/>
    <lineage>
        <taxon>Bacteria</taxon>
        <taxon>Pseudomonadati</taxon>
        <taxon>Thermodesulfobacteriota</taxon>
        <taxon>Desulfobacteria</taxon>
        <taxon>Desulfobacterales</taxon>
        <taxon>Desulfatibacillaceae</taxon>
        <taxon>Desulfatibacillum</taxon>
    </lineage>
</organism>
<accession>B8FNB2</accession>
<proteinExistence type="predicted"/>
<dbReference type="EMBL" id="CP001322">
    <property type="protein sequence ID" value="ACL06081.1"/>
    <property type="molecule type" value="Genomic_DNA"/>
</dbReference>
<keyword evidence="1" id="KW-0472">Membrane</keyword>
<name>B8FNB2_DESAL</name>
<dbReference type="AlphaFoldDB" id="B8FNB2"/>
<keyword evidence="1" id="KW-1133">Transmembrane helix</keyword>
<dbReference type="KEGG" id="dal:Dalk_4402"/>
<evidence type="ECO:0000313" key="3">
    <source>
        <dbReference type="Proteomes" id="UP000000739"/>
    </source>
</evidence>
<feature type="transmembrane region" description="Helical" evidence="1">
    <location>
        <begin position="25"/>
        <end position="46"/>
    </location>
</feature>
<keyword evidence="3" id="KW-1185">Reference proteome</keyword>
<keyword evidence="1" id="KW-0812">Transmembrane</keyword>